<feature type="region of interest" description="Disordered" evidence="1">
    <location>
        <begin position="53"/>
        <end position="73"/>
    </location>
</feature>
<feature type="compositionally biased region" description="Basic and acidic residues" evidence="1">
    <location>
        <begin position="15"/>
        <end position="33"/>
    </location>
</feature>
<feature type="region of interest" description="Disordered" evidence="1">
    <location>
        <begin position="1"/>
        <end position="33"/>
    </location>
</feature>
<evidence type="ECO:0000313" key="3">
    <source>
        <dbReference type="Proteomes" id="UP000886523"/>
    </source>
</evidence>
<gene>
    <name evidence="2" type="ORF">BS47DRAFT_1365310</name>
</gene>
<feature type="region of interest" description="Disordered" evidence="1">
    <location>
        <begin position="93"/>
        <end position="137"/>
    </location>
</feature>
<comment type="caution">
    <text evidence="2">The sequence shown here is derived from an EMBL/GenBank/DDBJ whole genome shotgun (WGS) entry which is preliminary data.</text>
</comment>
<feature type="compositionally biased region" description="Polar residues" evidence="1">
    <location>
        <begin position="1"/>
        <end position="14"/>
    </location>
</feature>
<feature type="region of interest" description="Disordered" evidence="1">
    <location>
        <begin position="163"/>
        <end position="189"/>
    </location>
</feature>
<proteinExistence type="predicted"/>
<dbReference type="AlphaFoldDB" id="A0A9P6ANY8"/>
<name>A0A9P6ANY8_9AGAM</name>
<accession>A0A9P6ANY8</accession>
<feature type="compositionally biased region" description="Polar residues" evidence="1">
    <location>
        <begin position="102"/>
        <end position="118"/>
    </location>
</feature>
<feature type="compositionally biased region" description="Basic and acidic residues" evidence="1">
    <location>
        <begin position="178"/>
        <end position="189"/>
    </location>
</feature>
<evidence type="ECO:0000313" key="2">
    <source>
        <dbReference type="EMBL" id="KAF9509330.1"/>
    </source>
</evidence>
<dbReference type="Proteomes" id="UP000886523">
    <property type="component" value="Unassembled WGS sequence"/>
</dbReference>
<protein>
    <submittedName>
        <fullName evidence="2">Uncharacterized protein</fullName>
    </submittedName>
</protein>
<dbReference type="EMBL" id="MU129037">
    <property type="protein sequence ID" value="KAF9509330.1"/>
    <property type="molecule type" value="Genomic_DNA"/>
</dbReference>
<keyword evidence="3" id="KW-1185">Reference proteome</keyword>
<reference evidence="2" key="1">
    <citation type="journal article" date="2020" name="Nat. Commun.">
        <title>Large-scale genome sequencing of mycorrhizal fungi provides insights into the early evolution of symbiotic traits.</title>
        <authorList>
            <person name="Miyauchi S."/>
            <person name="Kiss E."/>
            <person name="Kuo A."/>
            <person name="Drula E."/>
            <person name="Kohler A."/>
            <person name="Sanchez-Garcia M."/>
            <person name="Morin E."/>
            <person name="Andreopoulos B."/>
            <person name="Barry K.W."/>
            <person name="Bonito G."/>
            <person name="Buee M."/>
            <person name="Carver A."/>
            <person name="Chen C."/>
            <person name="Cichocki N."/>
            <person name="Clum A."/>
            <person name="Culley D."/>
            <person name="Crous P.W."/>
            <person name="Fauchery L."/>
            <person name="Girlanda M."/>
            <person name="Hayes R.D."/>
            <person name="Keri Z."/>
            <person name="LaButti K."/>
            <person name="Lipzen A."/>
            <person name="Lombard V."/>
            <person name="Magnuson J."/>
            <person name="Maillard F."/>
            <person name="Murat C."/>
            <person name="Nolan M."/>
            <person name="Ohm R.A."/>
            <person name="Pangilinan J."/>
            <person name="Pereira M.F."/>
            <person name="Perotto S."/>
            <person name="Peter M."/>
            <person name="Pfister S."/>
            <person name="Riley R."/>
            <person name="Sitrit Y."/>
            <person name="Stielow J.B."/>
            <person name="Szollosi G."/>
            <person name="Zifcakova L."/>
            <person name="Stursova M."/>
            <person name="Spatafora J.W."/>
            <person name="Tedersoo L."/>
            <person name="Vaario L.M."/>
            <person name="Yamada A."/>
            <person name="Yan M."/>
            <person name="Wang P."/>
            <person name="Xu J."/>
            <person name="Bruns T."/>
            <person name="Baldrian P."/>
            <person name="Vilgalys R."/>
            <person name="Dunand C."/>
            <person name="Henrissat B."/>
            <person name="Grigoriev I.V."/>
            <person name="Hibbett D."/>
            <person name="Nagy L.G."/>
            <person name="Martin F.M."/>
        </authorList>
    </citation>
    <scope>NUCLEOTIDE SEQUENCE</scope>
    <source>
        <strain evidence="2">UP504</strain>
    </source>
</reference>
<evidence type="ECO:0000256" key="1">
    <source>
        <dbReference type="SAM" id="MobiDB-lite"/>
    </source>
</evidence>
<sequence length="189" mass="21292">MPNETAPNETYRMTTQHEENGRGGHARTEWPHEPHTRCGGCVAIYNAIATNKDLWGKPPPPPASETRERRHEMTPNRMNHTPAVAGYHLSHPPNETRKRQCTHQPRATNATCQGTSARRNPGTGTHDARPQGPQTNHARWVCGIGFHLNPHPHQPPIKICDPAEQIRENGNKSKIRHQTTETLDKPHTR</sequence>
<organism evidence="2 3">
    <name type="scientific">Hydnum rufescens UP504</name>
    <dbReference type="NCBI Taxonomy" id="1448309"/>
    <lineage>
        <taxon>Eukaryota</taxon>
        <taxon>Fungi</taxon>
        <taxon>Dikarya</taxon>
        <taxon>Basidiomycota</taxon>
        <taxon>Agaricomycotina</taxon>
        <taxon>Agaricomycetes</taxon>
        <taxon>Cantharellales</taxon>
        <taxon>Hydnaceae</taxon>
        <taxon>Hydnum</taxon>
    </lineage>
</organism>